<dbReference type="AlphaFoldDB" id="A0A1Y2H675"/>
<keyword evidence="4" id="KW-0418">Kinase</keyword>
<dbReference type="GO" id="GO:0005737">
    <property type="term" value="C:cytoplasm"/>
    <property type="evidence" value="ECO:0007669"/>
    <property type="project" value="TreeGrafter"/>
</dbReference>
<keyword evidence="4" id="KW-0808">Transferase</keyword>
<dbReference type="SUPFAM" id="SSF56112">
    <property type="entry name" value="Protein kinase-like (PK-like)"/>
    <property type="match status" value="1"/>
</dbReference>
<comment type="pathway">
    <text evidence="1">Phospholipid metabolism; phosphatidylethanolamine biosynthesis; phosphatidylethanolamine from ethanolamine: step 1/3.</text>
</comment>
<sequence>MTAPTISVRRIDYTVDSNNPQALDSSARHLGVVLGLCSEADAQAAKVTRCKQGITNKLLKVSLPSGNKYLMRVYGHGTSTLIDRDAEVRNMAYLASHGLAPPLHARFNNGLVYGFVKGTAAHPDALAHPQVWPAIAKHLAEWHSLPLPSPSSPSNDGAQAPPPASQLFVTLDRWLGMVTQAAQARDGPTATQFEGIALADLGAERDRLFATLPASPLTFNHNDLLSGNVILQHDQAHADLDAIDLSGDANEVDPSDTPDALASVVSAKFIDYEYGALGPAAFDVANHWCEWAGFECEYWRYPATETQRAWLTTYLTALNKEAKPPTVAEVDTWVEHVKEYTPASHFFWILWALVQATVSDIDFDYAGYARLRWSELKRWCEARCRRPSRISSSRIRP</sequence>
<dbReference type="PANTHER" id="PTHR22603">
    <property type="entry name" value="CHOLINE/ETHANOALAMINE KINASE"/>
    <property type="match status" value="1"/>
</dbReference>
<dbReference type="EMBL" id="MCFL01000105">
    <property type="protein sequence ID" value="ORZ30078.1"/>
    <property type="molecule type" value="Genomic_DNA"/>
</dbReference>
<dbReference type="GO" id="GO:0006646">
    <property type="term" value="P:phosphatidylethanolamine biosynthetic process"/>
    <property type="evidence" value="ECO:0007669"/>
    <property type="project" value="TreeGrafter"/>
</dbReference>
<proteinExistence type="inferred from homology"/>
<dbReference type="GO" id="GO:0004305">
    <property type="term" value="F:ethanolamine kinase activity"/>
    <property type="evidence" value="ECO:0007669"/>
    <property type="project" value="UniProtKB-EC"/>
</dbReference>
<accession>A0A1Y2H675</accession>
<dbReference type="EC" id="2.7.1.82" evidence="3"/>
<dbReference type="Pfam" id="PF01633">
    <property type="entry name" value="Choline_kinase"/>
    <property type="match status" value="1"/>
</dbReference>
<protein>
    <recommendedName>
        <fullName evidence="3">ethanolamine kinase</fullName>
        <ecNumber evidence="3">2.7.1.82</ecNumber>
    </recommendedName>
</protein>
<dbReference type="OrthoDB" id="10267235at2759"/>
<evidence type="ECO:0000256" key="3">
    <source>
        <dbReference type="ARBA" id="ARBA00038874"/>
    </source>
</evidence>
<name>A0A1Y2H675_9FUNG</name>
<comment type="similarity">
    <text evidence="2">Belongs to the choline/ethanolamine kinase family.</text>
</comment>
<dbReference type="STRING" id="765915.A0A1Y2H675"/>
<gene>
    <name evidence="4" type="ORF">BCR44DRAFT_1418477</name>
</gene>
<dbReference type="Gene3D" id="3.30.200.20">
    <property type="entry name" value="Phosphorylase Kinase, domain 1"/>
    <property type="match status" value="1"/>
</dbReference>
<dbReference type="Proteomes" id="UP000193411">
    <property type="component" value="Unassembled WGS sequence"/>
</dbReference>
<dbReference type="InterPro" id="IPR011009">
    <property type="entry name" value="Kinase-like_dom_sf"/>
</dbReference>
<organism evidence="4 5">
    <name type="scientific">Catenaria anguillulae PL171</name>
    <dbReference type="NCBI Taxonomy" id="765915"/>
    <lineage>
        <taxon>Eukaryota</taxon>
        <taxon>Fungi</taxon>
        <taxon>Fungi incertae sedis</taxon>
        <taxon>Blastocladiomycota</taxon>
        <taxon>Blastocladiomycetes</taxon>
        <taxon>Blastocladiales</taxon>
        <taxon>Catenariaceae</taxon>
        <taxon>Catenaria</taxon>
    </lineage>
</organism>
<evidence type="ECO:0000256" key="2">
    <source>
        <dbReference type="ARBA" id="ARBA00038211"/>
    </source>
</evidence>
<dbReference type="CDD" id="cd05157">
    <property type="entry name" value="ETNK_euk"/>
    <property type="match status" value="1"/>
</dbReference>
<keyword evidence="5" id="KW-1185">Reference proteome</keyword>
<evidence type="ECO:0000313" key="4">
    <source>
        <dbReference type="EMBL" id="ORZ30078.1"/>
    </source>
</evidence>
<evidence type="ECO:0000256" key="1">
    <source>
        <dbReference type="ARBA" id="ARBA00037883"/>
    </source>
</evidence>
<comment type="caution">
    <text evidence="4">The sequence shown here is derived from an EMBL/GenBank/DDBJ whole genome shotgun (WGS) entry which is preliminary data.</text>
</comment>
<dbReference type="Gene3D" id="3.90.1200.10">
    <property type="match status" value="1"/>
</dbReference>
<evidence type="ECO:0000313" key="5">
    <source>
        <dbReference type="Proteomes" id="UP000193411"/>
    </source>
</evidence>
<dbReference type="PANTHER" id="PTHR22603:SF66">
    <property type="entry name" value="ETHANOLAMINE KINASE"/>
    <property type="match status" value="1"/>
</dbReference>
<reference evidence="4 5" key="1">
    <citation type="submission" date="2016-07" db="EMBL/GenBank/DDBJ databases">
        <title>Pervasive Adenine N6-methylation of Active Genes in Fungi.</title>
        <authorList>
            <consortium name="DOE Joint Genome Institute"/>
            <person name="Mondo S.J."/>
            <person name="Dannebaum R.O."/>
            <person name="Kuo R.C."/>
            <person name="Labutti K."/>
            <person name="Haridas S."/>
            <person name="Kuo A."/>
            <person name="Salamov A."/>
            <person name="Ahrendt S.R."/>
            <person name="Lipzen A."/>
            <person name="Sullivan W."/>
            <person name="Andreopoulos W.B."/>
            <person name="Clum A."/>
            <person name="Lindquist E."/>
            <person name="Daum C."/>
            <person name="Ramamoorthy G.K."/>
            <person name="Gryganskyi A."/>
            <person name="Culley D."/>
            <person name="Magnuson J.K."/>
            <person name="James T.Y."/>
            <person name="O'Malley M.A."/>
            <person name="Stajich J.E."/>
            <person name="Spatafora J.W."/>
            <person name="Visel A."/>
            <person name="Grigoriev I.V."/>
        </authorList>
    </citation>
    <scope>NUCLEOTIDE SEQUENCE [LARGE SCALE GENOMIC DNA]</scope>
    <source>
        <strain evidence="4 5">PL171</strain>
    </source>
</reference>